<keyword evidence="2 5" id="KW-0689">Ribosomal protein</keyword>
<evidence type="ECO:0000256" key="5">
    <source>
        <dbReference type="HAMAP-Rule" id="MF_01326"/>
    </source>
</evidence>
<dbReference type="Pfam" id="PF17136">
    <property type="entry name" value="ribosomal_L24"/>
    <property type="match status" value="1"/>
</dbReference>
<protein>
    <recommendedName>
        <fullName evidence="4 5">Large ribosomal subunit protein uL24</fullName>
    </recommendedName>
</protein>
<comment type="function">
    <text evidence="5">One of the proteins that surrounds the polypeptide exit tunnel on the outside of the subunit.</text>
</comment>
<evidence type="ECO:0000256" key="2">
    <source>
        <dbReference type="ARBA" id="ARBA00022980"/>
    </source>
</evidence>
<dbReference type="SMART" id="SM00739">
    <property type="entry name" value="KOW"/>
    <property type="match status" value="1"/>
</dbReference>
<dbReference type="InterPro" id="IPR003256">
    <property type="entry name" value="Ribosomal_uL24"/>
</dbReference>
<organism evidence="8 9">
    <name type="scientific">Roseateles oligotrophus</name>
    <dbReference type="NCBI Taxonomy" id="1769250"/>
    <lineage>
        <taxon>Bacteria</taxon>
        <taxon>Pseudomonadati</taxon>
        <taxon>Pseudomonadota</taxon>
        <taxon>Betaproteobacteria</taxon>
        <taxon>Burkholderiales</taxon>
        <taxon>Sphaerotilaceae</taxon>
        <taxon>Roseateles</taxon>
    </lineage>
</organism>
<accession>A0ABT2YDS2</accession>
<dbReference type="InterPro" id="IPR008991">
    <property type="entry name" value="Translation_prot_SH3-like_sf"/>
</dbReference>
<comment type="function">
    <text evidence="5">One of two assembly initiator proteins, it binds directly to the 5'-end of the 23S rRNA, where it nucleates assembly of the 50S subunit.</text>
</comment>
<dbReference type="GO" id="GO:0005840">
    <property type="term" value="C:ribosome"/>
    <property type="evidence" value="ECO:0007669"/>
    <property type="project" value="UniProtKB-KW"/>
</dbReference>
<evidence type="ECO:0000256" key="4">
    <source>
        <dbReference type="ARBA" id="ARBA00035206"/>
    </source>
</evidence>
<keyword evidence="3 5" id="KW-0687">Ribonucleoprotein</keyword>
<dbReference type="PROSITE" id="PS01108">
    <property type="entry name" value="RIBOSOMAL_L24"/>
    <property type="match status" value="1"/>
</dbReference>
<evidence type="ECO:0000256" key="3">
    <source>
        <dbReference type="ARBA" id="ARBA00023274"/>
    </source>
</evidence>
<evidence type="ECO:0000313" key="9">
    <source>
        <dbReference type="Proteomes" id="UP001209701"/>
    </source>
</evidence>
<dbReference type="InterPro" id="IPR041988">
    <property type="entry name" value="Ribosomal_uL24_KOW"/>
</dbReference>
<dbReference type="InterPro" id="IPR005825">
    <property type="entry name" value="Ribosomal_uL24_CS"/>
</dbReference>
<dbReference type="PANTHER" id="PTHR12903">
    <property type="entry name" value="MITOCHONDRIAL RIBOSOMAL PROTEIN L24"/>
    <property type="match status" value="1"/>
</dbReference>
<comment type="similarity">
    <text evidence="1 5 6">Belongs to the universal ribosomal protein uL24 family.</text>
</comment>
<evidence type="ECO:0000313" key="8">
    <source>
        <dbReference type="EMBL" id="MCV2368187.1"/>
    </source>
</evidence>
<dbReference type="InterPro" id="IPR005824">
    <property type="entry name" value="KOW"/>
</dbReference>
<reference evidence="8 9" key="1">
    <citation type="submission" date="2021-11" db="EMBL/GenBank/DDBJ databases">
        <authorList>
            <person name="Liang Q."/>
            <person name="Mou H."/>
            <person name="Liu Z."/>
        </authorList>
    </citation>
    <scope>NUCLEOTIDE SEQUENCE [LARGE SCALE GENOMIC DNA]</scope>
    <source>
        <strain evidence="8 9">CHU3</strain>
    </source>
</reference>
<dbReference type="Pfam" id="PF00467">
    <property type="entry name" value="KOW"/>
    <property type="match status" value="1"/>
</dbReference>
<dbReference type="InterPro" id="IPR014722">
    <property type="entry name" value="Rib_uL2_dom2"/>
</dbReference>
<dbReference type="Proteomes" id="UP001209701">
    <property type="component" value="Unassembled WGS sequence"/>
</dbReference>
<evidence type="ECO:0000259" key="7">
    <source>
        <dbReference type="SMART" id="SM00739"/>
    </source>
</evidence>
<dbReference type="CDD" id="cd06089">
    <property type="entry name" value="KOW_RPL26"/>
    <property type="match status" value="1"/>
</dbReference>
<comment type="subunit">
    <text evidence="5">Part of the 50S ribosomal subunit.</text>
</comment>
<feature type="domain" description="KOW" evidence="7">
    <location>
        <begin position="3"/>
        <end position="30"/>
    </location>
</feature>
<evidence type="ECO:0000256" key="1">
    <source>
        <dbReference type="ARBA" id="ARBA00010618"/>
    </source>
</evidence>
<dbReference type="EMBL" id="JAJIRN010000003">
    <property type="protein sequence ID" value="MCV2368187.1"/>
    <property type="molecule type" value="Genomic_DNA"/>
</dbReference>
<dbReference type="RefSeq" id="WP_263570785.1">
    <property type="nucleotide sequence ID" value="NZ_JAJIRN010000003.1"/>
</dbReference>
<name>A0ABT2YDS2_9BURK</name>
<dbReference type="Gene3D" id="2.30.30.30">
    <property type="match status" value="1"/>
</dbReference>
<gene>
    <name evidence="5 8" type="primary">rplX</name>
    <name evidence="8" type="ORF">LNV07_08765</name>
</gene>
<sequence>MNKIRKGDEVIVLTGRDKGKRGAVAQRIDADHIVVDGVNMVKKHVKPNPMKGTTGGVVDKTMPIHQSNVAIFNAASGKADRVGIKLLADGKKVRVFKSTGEEIKA</sequence>
<proteinExistence type="inferred from homology"/>
<keyword evidence="5" id="KW-0699">rRNA-binding</keyword>
<dbReference type="HAMAP" id="MF_01326_B">
    <property type="entry name" value="Ribosomal_uL24_B"/>
    <property type="match status" value="1"/>
</dbReference>
<keyword evidence="9" id="KW-1185">Reference proteome</keyword>
<dbReference type="NCBIfam" id="TIGR01079">
    <property type="entry name" value="rplX_bact"/>
    <property type="match status" value="1"/>
</dbReference>
<evidence type="ECO:0000256" key="6">
    <source>
        <dbReference type="RuleBase" id="RU003477"/>
    </source>
</evidence>
<comment type="caution">
    <text evidence="8">The sequence shown here is derived from an EMBL/GenBank/DDBJ whole genome shotgun (WGS) entry which is preliminary data.</text>
</comment>
<dbReference type="InterPro" id="IPR057264">
    <property type="entry name" value="Ribosomal_uL24_C"/>
</dbReference>
<dbReference type="SUPFAM" id="SSF50104">
    <property type="entry name" value="Translation proteins SH3-like domain"/>
    <property type="match status" value="1"/>
</dbReference>
<keyword evidence="5" id="KW-0694">RNA-binding</keyword>